<evidence type="ECO:0000313" key="3">
    <source>
        <dbReference type="Proteomes" id="UP000234462"/>
    </source>
</evidence>
<feature type="region of interest" description="Disordered" evidence="1">
    <location>
        <begin position="159"/>
        <end position="346"/>
    </location>
</feature>
<evidence type="ECO:0008006" key="4">
    <source>
        <dbReference type="Google" id="ProtNLM"/>
    </source>
</evidence>
<organism evidence="2 3">
    <name type="scientific">Brevibacterium jeotgali</name>
    <dbReference type="NCBI Taxonomy" id="1262550"/>
    <lineage>
        <taxon>Bacteria</taxon>
        <taxon>Bacillati</taxon>
        <taxon>Actinomycetota</taxon>
        <taxon>Actinomycetes</taxon>
        <taxon>Micrococcales</taxon>
        <taxon>Brevibacteriaceae</taxon>
        <taxon>Brevibacterium</taxon>
    </lineage>
</organism>
<sequence>MAYHTDRYEEALRELRTHRRISGSDDNLPLIADAERGRGRPQKALEIFSEASEEALGHDLYTELLMVAAGAHMDRGEVAEARALLETRNFAGNANGTLVRLLSVYSDVIRLQGDADLAGRYEELARRTAKATGTLFGDEAPDPNANVEIVTLEEIELPDEEPEHEEASGQEAGSPGADPADEVEHDAAPAAGATVDTTSEESVVEDQSAGSPADEDRDASTHTVDAEFPSETVDELEEILAEAETEAPADDQSEKAPEAAPAAASAAVEESDAPQGTEHAEAMDADSTAQESTSDDRQSADSQADDSPSEESPSEESPKADAQKKEPAQDVAPDDDEELTEPLFDL</sequence>
<evidence type="ECO:0000256" key="1">
    <source>
        <dbReference type="SAM" id="MobiDB-lite"/>
    </source>
</evidence>
<protein>
    <recommendedName>
        <fullName evidence="4">Tetratricopeptide repeat-containing protein</fullName>
    </recommendedName>
</protein>
<gene>
    <name evidence="2" type="ORF">BJEO58_02093</name>
</gene>
<feature type="compositionally biased region" description="Low complexity" evidence="1">
    <location>
        <begin position="258"/>
        <end position="268"/>
    </location>
</feature>
<accession>A0A2H1L6H1</accession>
<proteinExistence type="predicted"/>
<dbReference type="Proteomes" id="UP000234462">
    <property type="component" value="Unassembled WGS sequence"/>
</dbReference>
<name>A0A2H1L6H1_9MICO</name>
<dbReference type="AlphaFoldDB" id="A0A2H1L6H1"/>
<feature type="compositionally biased region" description="Basic and acidic residues" evidence="1">
    <location>
        <begin position="316"/>
        <end position="328"/>
    </location>
</feature>
<evidence type="ECO:0000313" key="2">
    <source>
        <dbReference type="EMBL" id="SMY12496.1"/>
    </source>
</evidence>
<reference evidence="3" key="1">
    <citation type="submission" date="2017-03" db="EMBL/GenBank/DDBJ databases">
        <authorList>
            <person name="Monnet C."/>
        </authorList>
    </citation>
    <scope>NUCLEOTIDE SEQUENCE [LARGE SCALE GENOMIC DNA]</scope>
    <source>
        <strain evidence="3">SJ5-8</strain>
    </source>
</reference>
<feature type="compositionally biased region" description="Acidic residues" evidence="1">
    <location>
        <begin position="232"/>
        <end position="251"/>
    </location>
</feature>
<keyword evidence="3" id="KW-1185">Reference proteome</keyword>
<dbReference type="EMBL" id="FXZM01000010">
    <property type="protein sequence ID" value="SMY12496.1"/>
    <property type="molecule type" value="Genomic_DNA"/>
</dbReference>
<feature type="compositionally biased region" description="Acidic residues" evidence="1">
    <location>
        <begin position="303"/>
        <end position="314"/>
    </location>
</feature>